<feature type="region of interest" description="Disordered" evidence="1">
    <location>
        <begin position="28"/>
        <end position="109"/>
    </location>
</feature>
<evidence type="ECO:0000256" key="1">
    <source>
        <dbReference type="SAM" id="MobiDB-lite"/>
    </source>
</evidence>
<dbReference type="eggNOG" id="ENOG502TGYM">
    <property type="taxonomic scope" value="Eukaryota"/>
</dbReference>
<dbReference type="STRING" id="1561998.A0A1I7U2Q3"/>
<protein>
    <submittedName>
        <fullName evidence="4">DUF148 domain-containing protein</fullName>
    </submittedName>
</protein>
<accession>A0A1I7U2Q3</accession>
<feature type="region of interest" description="Disordered" evidence="1">
    <location>
        <begin position="143"/>
        <end position="166"/>
    </location>
</feature>
<dbReference type="AlphaFoldDB" id="A0A1I7U2Q3"/>
<keyword evidence="2" id="KW-0732">Signal</keyword>
<dbReference type="WBParaSite" id="Csp11.Scaffold629.g14251.t1">
    <property type="protein sequence ID" value="Csp11.Scaffold629.g14251.t1"/>
    <property type="gene ID" value="Csp11.Scaffold629.g14251"/>
</dbReference>
<organism evidence="3 4">
    <name type="scientific">Caenorhabditis tropicalis</name>
    <dbReference type="NCBI Taxonomy" id="1561998"/>
    <lineage>
        <taxon>Eukaryota</taxon>
        <taxon>Metazoa</taxon>
        <taxon>Ecdysozoa</taxon>
        <taxon>Nematoda</taxon>
        <taxon>Chromadorea</taxon>
        <taxon>Rhabditida</taxon>
        <taxon>Rhabditina</taxon>
        <taxon>Rhabditomorpha</taxon>
        <taxon>Rhabditoidea</taxon>
        <taxon>Rhabditidae</taxon>
        <taxon>Peloderinae</taxon>
        <taxon>Caenorhabditis</taxon>
    </lineage>
</organism>
<sequence>MWSIKYFLLIFAIFGWVRGSVDNLDGSGDDTSVEGSGQPPKNISTIMESPKEGSGGPMIPPHPEYGGSGDYLEPEEGSAEGPQTAKPLPPVIDDMVTGTPEESTMPPVDPAEFQTLEPELIDEEPPGPTTPFDIDNLETGVPEGSTKEPYMPKPVTKPKPGQHNGSIDYSEGYSMGTDFTDVPGGSSELPMESIPPVHWTKSTPKDFTISQKIDQSSPGYNQLLHMLEDLNHRRKEEIVETQQTEFYMSRASSLMESIETTFTNQALSNITIAQEYIKGLLDNASVSVRQAYSEIVSLTSQPSFYYIPKRQRYLMVNKIVTDMSDEGQTEILSLNKEAKAYCRNSNVDTPPYALGNLFGNMLGNGAVITK</sequence>
<feature type="chain" id="PRO_5009308311" evidence="2">
    <location>
        <begin position="20"/>
        <end position="370"/>
    </location>
</feature>
<name>A0A1I7U2Q3_9PELO</name>
<reference evidence="4" key="1">
    <citation type="submission" date="2016-11" db="UniProtKB">
        <authorList>
            <consortium name="WormBaseParasite"/>
        </authorList>
    </citation>
    <scope>IDENTIFICATION</scope>
</reference>
<feature type="signal peptide" evidence="2">
    <location>
        <begin position="1"/>
        <end position="19"/>
    </location>
</feature>
<proteinExistence type="predicted"/>
<evidence type="ECO:0000313" key="3">
    <source>
        <dbReference type="Proteomes" id="UP000095282"/>
    </source>
</evidence>
<feature type="compositionally biased region" description="Polar residues" evidence="1">
    <location>
        <begin position="33"/>
        <end position="47"/>
    </location>
</feature>
<keyword evidence="3" id="KW-1185">Reference proteome</keyword>
<evidence type="ECO:0000313" key="4">
    <source>
        <dbReference type="WBParaSite" id="Csp11.Scaffold629.g14251.t1"/>
    </source>
</evidence>
<dbReference type="Proteomes" id="UP000095282">
    <property type="component" value="Unplaced"/>
</dbReference>
<evidence type="ECO:0000256" key="2">
    <source>
        <dbReference type="SAM" id="SignalP"/>
    </source>
</evidence>